<gene>
    <name evidence="1" type="ORF">K443DRAFT_69132</name>
</gene>
<reference evidence="1 2" key="1">
    <citation type="submission" date="2014-04" db="EMBL/GenBank/DDBJ databases">
        <authorList>
            <consortium name="DOE Joint Genome Institute"/>
            <person name="Kuo A."/>
            <person name="Kohler A."/>
            <person name="Nagy L.G."/>
            <person name="Floudas D."/>
            <person name="Copeland A."/>
            <person name="Barry K.W."/>
            <person name="Cichocki N."/>
            <person name="Veneault-Fourrey C."/>
            <person name="LaButti K."/>
            <person name="Lindquist E.A."/>
            <person name="Lipzen A."/>
            <person name="Lundell T."/>
            <person name="Morin E."/>
            <person name="Murat C."/>
            <person name="Sun H."/>
            <person name="Tunlid A."/>
            <person name="Henrissat B."/>
            <person name="Grigoriev I.V."/>
            <person name="Hibbett D.S."/>
            <person name="Martin F."/>
            <person name="Nordberg H.P."/>
            <person name="Cantor M.N."/>
            <person name="Hua S.X."/>
        </authorList>
    </citation>
    <scope>NUCLEOTIDE SEQUENCE [LARGE SCALE GENOMIC DNA]</scope>
    <source>
        <strain evidence="1 2">LaAM-08-1</strain>
    </source>
</reference>
<dbReference type="EMBL" id="KN839358">
    <property type="protein sequence ID" value="KIJ89929.1"/>
    <property type="molecule type" value="Genomic_DNA"/>
</dbReference>
<dbReference type="AlphaFoldDB" id="A0A0C9WGS0"/>
<keyword evidence="2" id="KW-1185">Reference proteome</keyword>
<feature type="non-terminal residue" evidence="1">
    <location>
        <position position="60"/>
    </location>
</feature>
<name>A0A0C9WGS0_9AGAR</name>
<evidence type="ECO:0000313" key="2">
    <source>
        <dbReference type="Proteomes" id="UP000054477"/>
    </source>
</evidence>
<accession>A0A0C9WGS0</accession>
<organism evidence="1 2">
    <name type="scientific">Laccaria amethystina LaAM-08-1</name>
    <dbReference type="NCBI Taxonomy" id="1095629"/>
    <lineage>
        <taxon>Eukaryota</taxon>
        <taxon>Fungi</taxon>
        <taxon>Dikarya</taxon>
        <taxon>Basidiomycota</taxon>
        <taxon>Agaricomycotina</taxon>
        <taxon>Agaricomycetes</taxon>
        <taxon>Agaricomycetidae</taxon>
        <taxon>Agaricales</taxon>
        <taxon>Agaricineae</taxon>
        <taxon>Hydnangiaceae</taxon>
        <taxon>Laccaria</taxon>
    </lineage>
</organism>
<dbReference type="Proteomes" id="UP000054477">
    <property type="component" value="Unassembled WGS sequence"/>
</dbReference>
<dbReference type="OrthoDB" id="65716at2759"/>
<protein>
    <submittedName>
        <fullName evidence="1">Uncharacterized protein</fullName>
    </submittedName>
</protein>
<sequence length="60" mass="6961">IRVVSQSYPMDERNWLLGTAYNTGTECRHASLLDEAKRWFETSTRICRFVPGGKERAEKV</sequence>
<feature type="non-terminal residue" evidence="1">
    <location>
        <position position="1"/>
    </location>
</feature>
<proteinExistence type="predicted"/>
<evidence type="ECO:0000313" key="1">
    <source>
        <dbReference type="EMBL" id="KIJ89929.1"/>
    </source>
</evidence>
<reference evidence="2" key="2">
    <citation type="submission" date="2015-01" db="EMBL/GenBank/DDBJ databases">
        <title>Evolutionary Origins and Diversification of the Mycorrhizal Mutualists.</title>
        <authorList>
            <consortium name="DOE Joint Genome Institute"/>
            <consortium name="Mycorrhizal Genomics Consortium"/>
            <person name="Kohler A."/>
            <person name="Kuo A."/>
            <person name="Nagy L.G."/>
            <person name="Floudas D."/>
            <person name="Copeland A."/>
            <person name="Barry K.W."/>
            <person name="Cichocki N."/>
            <person name="Veneault-Fourrey C."/>
            <person name="LaButti K."/>
            <person name="Lindquist E.A."/>
            <person name="Lipzen A."/>
            <person name="Lundell T."/>
            <person name="Morin E."/>
            <person name="Murat C."/>
            <person name="Riley R."/>
            <person name="Ohm R."/>
            <person name="Sun H."/>
            <person name="Tunlid A."/>
            <person name="Henrissat B."/>
            <person name="Grigoriev I.V."/>
            <person name="Hibbett D.S."/>
            <person name="Martin F."/>
        </authorList>
    </citation>
    <scope>NUCLEOTIDE SEQUENCE [LARGE SCALE GENOMIC DNA]</scope>
    <source>
        <strain evidence="2">LaAM-08-1</strain>
    </source>
</reference>
<dbReference type="HOGENOM" id="CLU_2948114_0_0_1"/>